<organism evidence="1">
    <name type="scientific">Kosmotoga olearia (strain ATCC BAA-1733 / DSM 21960 / TBF 19.5.1)</name>
    <dbReference type="NCBI Taxonomy" id="521045"/>
    <lineage>
        <taxon>Bacteria</taxon>
        <taxon>Thermotogati</taxon>
        <taxon>Thermotogota</taxon>
        <taxon>Thermotogae</taxon>
        <taxon>Kosmotogales</taxon>
        <taxon>Kosmotogaceae</taxon>
        <taxon>Kosmotoga</taxon>
    </lineage>
</organism>
<dbReference type="GO" id="GO:0005840">
    <property type="term" value="C:ribosome"/>
    <property type="evidence" value="ECO:0007669"/>
    <property type="project" value="UniProtKB-KW"/>
</dbReference>
<dbReference type="Proteomes" id="UP000002382">
    <property type="component" value="Chromosome"/>
</dbReference>
<reference evidence="1" key="1">
    <citation type="submission" date="2008-08" db="EMBL/GenBank/DDBJ databases">
        <authorList>
            <person name="DiPippo J.L."/>
            <person name="Nesbo C.L."/>
            <person name="Dahle H."/>
            <person name="Doolittle F.W."/>
            <person name="Birkland N.-K."/>
            <person name="Noll K.M."/>
        </authorList>
    </citation>
    <scope>NUCLEOTIDE SEQUENCE</scope>
    <source>
        <strain evidence="1">TBF 19.5.1</strain>
    </source>
</reference>
<keyword evidence="1" id="KW-0687">Ribonucleoprotein</keyword>
<dbReference type="KEGG" id="kol:Kole_1640"/>
<keyword evidence="3" id="KW-1185">Reference proteome</keyword>
<keyword evidence="1" id="KW-0689">Ribosomal protein</keyword>
<dbReference type="InterPro" id="IPR012657">
    <property type="entry name" value="23S_rRNA-intervening_sequence"/>
</dbReference>
<accession>B5M6N0</accession>
<dbReference type="EMBL" id="EU980631">
    <property type="protein sequence ID" value="ACH68634.1"/>
    <property type="molecule type" value="Genomic_DNA"/>
</dbReference>
<evidence type="ECO:0000313" key="3">
    <source>
        <dbReference type="Proteomes" id="UP000002382"/>
    </source>
</evidence>
<dbReference type="eggNOG" id="COG0399">
    <property type="taxonomic scope" value="Bacteria"/>
</dbReference>
<proteinExistence type="predicted"/>
<dbReference type="SUPFAM" id="SSF158446">
    <property type="entry name" value="IVS-encoded protein-like"/>
    <property type="match status" value="1"/>
</dbReference>
<dbReference type="HOGENOM" id="CLU_129874_0_6_0"/>
<gene>
    <name evidence="2" type="ordered locus">Kole_1640</name>
    <name evidence="1" type="ORF">KO_16</name>
</gene>
<reference evidence="2 3" key="4">
    <citation type="journal article" date="2011" name="J. Bacteriol.">
        <title>Genome Sequence of Kosmotoga olearia Strain TBF 19.5.1, a Thermophilic Bacterium with a Wide Growth Temperature Range, Isolated from the Troll B Oil Platform in the North Sea.</title>
        <authorList>
            <person name="Swithers K.S."/>
            <person name="Dipippo J.L."/>
            <person name="Bruce D.C."/>
            <person name="Detter C."/>
            <person name="Tapia R."/>
            <person name="Han S."/>
            <person name="Goodwin L.A."/>
            <person name="Han J."/>
            <person name="Woyke T."/>
            <person name="Pitluck S."/>
            <person name="Pennacchio L."/>
            <person name="Nolan M."/>
            <person name="Mikhailova N."/>
            <person name="Land M.L."/>
            <person name="Nesbo C.L."/>
            <person name="Gogarten J.P."/>
            <person name="Noll K.M."/>
        </authorList>
    </citation>
    <scope>NUCLEOTIDE SEQUENCE [LARGE SCALE GENOMIC DNA]</scope>
    <source>
        <strain evidence="3">ATCC BAA-1733 / DSM 21960 / TBF 19.5.1</strain>
        <strain evidence="2">TBF 19.5.1</strain>
    </source>
</reference>
<name>B5M6N0_KOSOT</name>
<protein>
    <submittedName>
        <fullName evidence="1">S23 ribosomal protein</fullName>
    </submittedName>
</protein>
<dbReference type="EMBL" id="CP001634">
    <property type="protein sequence ID" value="ACR80330.1"/>
    <property type="molecule type" value="Genomic_DNA"/>
</dbReference>
<reference evidence="1" key="2">
    <citation type="journal article" date="2009" name="Int. J. Syst. Evol. Microbiol.">
        <title>Kosmotoga olearia gen. nov., sp. nov., a thermophilic, anaerobic heterotroph isolated from an oil production fluid.</title>
        <authorList>
            <person name="Dipippo J.L."/>
            <person name="Nesbo C.L."/>
            <person name="Dahle H."/>
            <person name="Doolittle W.F."/>
            <person name="Birkland N.K."/>
            <person name="Noll K.M."/>
        </authorList>
    </citation>
    <scope>NUCLEOTIDE SEQUENCE</scope>
    <source>
        <strain evidence="1">TBF 19.5.1</strain>
    </source>
</reference>
<dbReference type="STRING" id="521045.Kole_1640"/>
<dbReference type="AlphaFoldDB" id="B5M6N0"/>
<dbReference type="CDD" id="cd16377">
    <property type="entry name" value="23S_rRNA_IVP_like"/>
    <property type="match status" value="1"/>
</dbReference>
<dbReference type="Pfam" id="PF05635">
    <property type="entry name" value="23S_rRNA_IVP"/>
    <property type="match status" value="1"/>
</dbReference>
<dbReference type="Gene3D" id="1.20.1440.60">
    <property type="entry name" value="23S rRNA-intervening sequence"/>
    <property type="match status" value="1"/>
</dbReference>
<reference evidence="2 3" key="3">
    <citation type="submission" date="2009-06" db="EMBL/GenBank/DDBJ databases">
        <title>Complete sequence of Thermotogales bacterium TBF 19.5.1.</title>
        <authorList>
            <consortium name="US DOE Joint Genome Institute"/>
            <person name="Lucas S."/>
            <person name="Copeland A."/>
            <person name="Lapidus A."/>
            <person name="Glavina del Rio T."/>
            <person name="Tice H."/>
            <person name="Bruce D."/>
            <person name="Goodwin L."/>
            <person name="Pitluck S."/>
            <person name="Chertkov O."/>
            <person name="Brettin T."/>
            <person name="Detter J.C."/>
            <person name="Han C."/>
            <person name="Schmutz J."/>
            <person name="Larimer F."/>
            <person name="Land M."/>
            <person name="Hauser L."/>
            <person name="Kyrpides N."/>
            <person name="Ovchinnikova G."/>
            <person name="Noll K."/>
        </authorList>
    </citation>
    <scope>NUCLEOTIDE SEQUENCE [LARGE SCALE GENOMIC DNA]</scope>
    <source>
        <strain evidence="3">ATCC BAA-1733 / DSM 21960 / TBF 19.5.1</strain>
        <strain evidence="2">TBF 19.5.1</strain>
    </source>
</reference>
<dbReference type="NCBIfam" id="TIGR02436">
    <property type="entry name" value="four helix bundle protein"/>
    <property type="match status" value="1"/>
</dbReference>
<sequence length="124" mass="14529">MGRMISLAFSDMELYEVALDFVEEIYSITKKFPEEERFGLTSQMRRAAVSIPSNIAEGNGRRYSREYLHFLYNARGSLMELRTQIEIANRLGYIFPEEHDNLLDFSEKVRLMLQKLIGSIQRKV</sequence>
<dbReference type="PANTHER" id="PTHR38471">
    <property type="entry name" value="FOUR HELIX BUNDLE PROTEIN"/>
    <property type="match status" value="1"/>
</dbReference>
<evidence type="ECO:0000313" key="1">
    <source>
        <dbReference type="EMBL" id="ACH68634.1"/>
    </source>
</evidence>
<dbReference type="InterPro" id="IPR036583">
    <property type="entry name" value="23S_rRNA_IVS_sf"/>
</dbReference>
<evidence type="ECO:0000313" key="2">
    <source>
        <dbReference type="EMBL" id="ACR80330.1"/>
    </source>
</evidence>
<dbReference type="PANTHER" id="PTHR38471:SF2">
    <property type="entry name" value="FOUR HELIX BUNDLE PROTEIN"/>
    <property type="match status" value="1"/>
</dbReference>